<dbReference type="RefSeq" id="WP_344532511.1">
    <property type="nucleotide sequence ID" value="NZ_BAAAPE010000015.1"/>
</dbReference>
<name>A0ABN2WJA9_9ACTN</name>
<sequence length="346" mass="37363">MPAEYMTFGLAPATRAGGVLPDGAYEAHREFLDFIVDGRPLLHRLGGLDDGSAGDTVSPLAADFGPTVFTAHVRRLLLESEPPLADGRYVLYGCPECEGLDCGAVTAVIEREDDAVVWRDFAWQTDERADLERDGYPGIGPFRFRAAQYRSELERVLADGAHEAPPRRVLLVGARASVLARLANALRQTGIGAEISRDAAHASPEELRGYGAVAFGRGIGEAERQAVRAAFEAAGSDAAFVDGLAPVIPLLVAQIEQALDRSPYDLRQLVRLEAADGAAVLHVGSACRVRLTAYRLDRLFRTHTHELADAQLPAGEHRWELDRRATRGESFLIARAPGNVLVTPVG</sequence>
<organism evidence="1 2">
    <name type="scientific">Streptomyces albiaxialis</name>
    <dbReference type="NCBI Taxonomy" id="329523"/>
    <lineage>
        <taxon>Bacteria</taxon>
        <taxon>Bacillati</taxon>
        <taxon>Actinomycetota</taxon>
        <taxon>Actinomycetes</taxon>
        <taxon>Kitasatosporales</taxon>
        <taxon>Streptomycetaceae</taxon>
        <taxon>Streptomyces</taxon>
    </lineage>
</organism>
<dbReference type="Proteomes" id="UP001500016">
    <property type="component" value="Unassembled WGS sequence"/>
</dbReference>
<accession>A0ABN2WJA9</accession>
<proteinExistence type="predicted"/>
<protein>
    <submittedName>
        <fullName evidence="1">Oxidoreductase</fullName>
    </submittedName>
</protein>
<evidence type="ECO:0000313" key="2">
    <source>
        <dbReference type="Proteomes" id="UP001500016"/>
    </source>
</evidence>
<reference evidence="2" key="1">
    <citation type="journal article" date="2019" name="Int. J. Syst. Evol. Microbiol.">
        <title>The Global Catalogue of Microorganisms (GCM) 10K type strain sequencing project: providing services to taxonomists for standard genome sequencing and annotation.</title>
        <authorList>
            <consortium name="The Broad Institute Genomics Platform"/>
            <consortium name="The Broad Institute Genome Sequencing Center for Infectious Disease"/>
            <person name="Wu L."/>
            <person name="Ma J."/>
        </authorList>
    </citation>
    <scope>NUCLEOTIDE SEQUENCE [LARGE SCALE GENOMIC DNA]</scope>
    <source>
        <strain evidence="2">JCM 15478</strain>
    </source>
</reference>
<dbReference type="EMBL" id="BAAAPE010000015">
    <property type="protein sequence ID" value="GAA2093013.1"/>
    <property type="molecule type" value="Genomic_DNA"/>
</dbReference>
<keyword evidence="2" id="KW-1185">Reference proteome</keyword>
<gene>
    <name evidence="1" type="ORF">GCM10009801_59880</name>
</gene>
<comment type="caution">
    <text evidence="1">The sequence shown here is derived from an EMBL/GenBank/DDBJ whole genome shotgun (WGS) entry which is preliminary data.</text>
</comment>
<evidence type="ECO:0000313" key="1">
    <source>
        <dbReference type="EMBL" id="GAA2093013.1"/>
    </source>
</evidence>